<organism evidence="1 2">
    <name type="scientific">Plakobranchus ocellatus</name>
    <dbReference type="NCBI Taxonomy" id="259542"/>
    <lineage>
        <taxon>Eukaryota</taxon>
        <taxon>Metazoa</taxon>
        <taxon>Spiralia</taxon>
        <taxon>Lophotrochozoa</taxon>
        <taxon>Mollusca</taxon>
        <taxon>Gastropoda</taxon>
        <taxon>Heterobranchia</taxon>
        <taxon>Euthyneura</taxon>
        <taxon>Panpulmonata</taxon>
        <taxon>Sacoglossa</taxon>
        <taxon>Placobranchoidea</taxon>
        <taxon>Plakobranchidae</taxon>
        <taxon>Plakobranchus</taxon>
    </lineage>
</organism>
<evidence type="ECO:0000313" key="1">
    <source>
        <dbReference type="EMBL" id="GFO07374.1"/>
    </source>
</evidence>
<protein>
    <submittedName>
        <fullName evidence="1">Uncharacterized protein</fullName>
    </submittedName>
</protein>
<dbReference type="EMBL" id="BLXT01003865">
    <property type="protein sequence ID" value="GFO07374.1"/>
    <property type="molecule type" value="Genomic_DNA"/>
</dbReference>
<accession>A0AAV4ALY5</accession>
<dbReference type="Proteomes" id="UP000735302">
    <property type="component" value="Unassembled WGS sequence"/>
</dbReference>
<sequence length="171" mass="18845">MSDASGAAIERRRSHLEVAGTEIQPEVIRFQASYVSQSLSLKQPQAGCETIQRAVSQFHSLQQSQAGCETTQRAVCHRLTVYSSLKLDVKQPSELCVTASQFTAVSSWMGNKPASCVSQTHSLNQSQAGWETIQRAVCHRLTVYSSLKLDVKRFSELCVTASQFTAVSSWM</sequence>
<evidence type="ECO:0000313" key="2">
    <source>
        <dbReference type="Proteomes" id="UP000735302"/>
    </source>
</evidence>
<proteinExistence type="predicted"/>
<name>A0AAV4ALY5_9GAST</name>
<dbReference type="AlphaFoldDB" id="A0AAV4ALY5"/>
<keyword evidence="2" id="KW-1185">Reference proteome</keyword>
<comment type="caution">
    <text evidence="1">The sequence shown here is derived from an EMBL/GenBank/DDBJ whole genome shotgun (WGS) entry which is preliminary data.</text>
</comment>
<gene>
    <name evidence="1" type="ORF">PoB_003387900</name>
</gene>
<reference evidence="1 2" key="1">
    <citation type="journal article" date="2021" name="Elife">
        <title>Chloroplast acquisition without the gene transfer in kleptoplastic sea slugs, Plakobranchus ocellatus.</title>
        <authorList>
            <person name="Maeda T."/>
            <person name="Takahashi S."/>
            <person name="Yoshida T."/>
            <person name="Shimamura S."/>
            <person name="Takaki Y."/>
            <person name="Nagai Y."/>
            <person name="Toyoda A."/>
            <person name="Suzuki Y."/>
            <person name="Arimoto A."/>
            <person name="Ishii H."/>
            <person name="Satoh N."/>
            <person name="Nishiyama T."/>
            <person name="Hasebe M."/>
            <person name="Maruyama T."/>
            <person name="Minagawa J."/>
            <person name="Obokata J."/>
            <person name="Shigenobu S."/>
        </authorList>
    </citation>
    <scope>NUCLEOTIDE SEQUENCE [LARGE SCALE GENOMIC DNA]</scope>
</reference>